<proteinExistence type="predicted"/>
<evidence type="ECO:0000313" key="3">
    <source>
        <dbReference type="Proteomes" id="UP000076580"/>
    </source>
</evidence>
<dbReference type="GeneID" id="63719741"/>
<sequence length="310" mass="34667">MSATHVFESGFRNLESHLLENLIRAHLERALEDLDQRSPPQPFSSSNSRDLLIEMGDYFSRTAVMWGYLTDNLLNAPNLAQAAIKAHERSRTDSGMSDLSEIAQIDLDTTRLRYAHSLEFRTSCLSYKHSPSRVLICHGSHHSKIRDLGLEFSRQVQATWRPQSPLANVPPGIPVPSISPYCETKSPMSSKSLSMVRDGERRAVKARKLLPDRNSQAHVNVAQKSPDSDDSEDDMFPHINMEALRQRGKGSYSCPKSYQCRKGGVDRDGNLVIFDRNSSFAYVVTAVPLENRALRGIASARRTPMSGIEA</sequence>
<accession>A0A151GDG7</accession>
<dbReference type="STRING" id="98403.A0A151GDG7"/>
<feature type="compositionally biased region" description="Polar residues" evidence="1">
    <location>
        <begin position="215"/>
        <end position="225"/>
    </location>
</feature>
<organism evidence="2 3">
    <name type="scientific">Drechmeria coniospora</name>
    <name type="common">Nematophagous fungus</name>
    <name type="synonym">Meria coniospora</name>
    <dbReference type="NCBI Taxonomy" id="98403"/>
    <lineage>
        <taxon>Eukaryota</taxon>
        <taxon>Fungi</taxon>
        <taxon>Dikarya</taxon>
        <taxon>Ascomycota</taxon>
        <taxon>Pezizomycotina</taxon>
        <taxon>Sordariomycetes</taxon>
        <taxon>Hypocreomycetidae</taxon>
        <taxon>Hypocreales</taxon>
        <taxon>Ophiocordycipitaceae</taxon>
        <taxon>Drechmeria</taxon>
    </lineage>
</organism>
<name>A0A151GDG7_DRECN</name>
<dbReference type="RefSeq" id="XP_040654488.1">
    <property type="nucleotide sequence ID" value="XM_040804384.1"/>
</dbReference>
<dbReference type="Proteomes" id="UP000076580">
    <property type="component" value="Chromosome 03"/>
</dbReference>
<gene>
    <name evidence="2" type="ORF">DCS_07098</name>
</gene>
<feature type="region of interest" description="Disordered" evidence="1">
    <location>
        <begin position="215"/>
        <end position="234"/>
    </location>
</feature>
<evidence type="ECO:0000256" key="1">
    <source>
        <dbReference type="SAM" id="MobiDB-lite"/>
    </source>
</evidence>
<evidence type="ECO:0000313" key="2">
    <source>
        <dbReference type="EMBL" id="KYK55136.1"/>
    </source>
</evidence>
<reference evidence="2 3" key="1">
    <citation type="journal article" date="2016" name="Sci. Rep.">
        <title>Insights into Adaptations to a Near-Obligate Nematode Endoparasitic Lifestyle from the Finished Genome of Drechmeria coniospora.</title>
        <authorList>
            <person name="Zhang L."/>
            <person name="Zhou Z."/>
            <person name="Guo Q."/>
            <person name="Fokkens L."/>
            <person name="Miskei M."/>
            <person name="Pocsi I."/>
            <person name="Zhang W."/>
            <person name="Chen M."/>
            <person name="Wang L."/>
            <person name="Sun Y."/>
            <person name="Donzelli B.G."/>
            <person name="Gibson D.M."/>
            <person name="Nelson D.R."/>
            <person name="Luo J.G."/>
            <person name="Rep M."/>
            <person name="Liu H."/>
            <person name="Yang S."/>
            <person name="Wang J."/>
            <person name="Krasnoff S.B."/>
            <person name="Xu Y."/>
            <person name="Molnar I."/>
            <person name="Lin M."/>
        </authorList>
    </citation>
    <scope>NUCLEOTIDE SEQUENCE [LARGE SCALE GENOMIC DNA]</scope>
    <source>
        <strain evidence="2 3">ARSEF 6962</strain>
    </source>
</reference>
<dbReference type="AlphaFoldDB" id="A0A151GDG7"/>
<protein>
    <submittedName>
        <fullName evidence="2">Uncharacterized protein</fullName>
    </submittedName>
</protein>
<dbReference type="InParanoid" id="A0A151GDG7"/>
<comment type="caution">
    <text evidence="2">The sequence shown here is derived from an EMBL/GenBank/DDBJ whole genome shotgun (WGS) entry which is preliminary data.</text>
</comment>
<keyword evidence="3" id="KW-1185">Reference proteome</keyword>
<dbReference type="EMBL" id="LAYC01000003">
    <property type="protein sequence ID" value="KYK55136.1"/>
    <property type="molecule type" value="Genomic_DNA"/>
</dbReference>